<dbReference type="GeneID" id="118881710"/>
<feature type="transmembrane region" description="Helical" evidence="17">
    <location>
        <begin position="231"/>
        <end position="254"/>
    </location>
</feature>
<feature type="transmembrane region" description="Helical" evidence="17">
    <location>
        <begin position="139"/>
        <end position="159"/>
    </location>
</feature>
<dbReference type="FunFam" id="1.20.120.350:FF:000009">
    <property type="entry name" value="Voltage-dependent T-type calcium channel subunit alpha"/>
    <property type="match status" value="1"/>
</dbReference>
<keyword evidence="2" id="KW-0813">Transport</keyword>
<dbReference type="PRINTS" id="PR01629">
    <property type="entry name" value="TVDCCALPHA1"/>
</dbReference>
<evidence type="ECO:0000256" key="16">
    <source>
        <dbReference type="SAM" id="MobiDB-lite"/>
    </source>
</evidence>
<feature type="transmembrane region" description="Helical" evidence="17">
    <location>
        <begin position="1471"/>
        <end position="1488"/>
    </location>
</feature>
<dbReference type="InterPro" id="IPR005445">
    <property type="entry name" value="VDCC_T_a1"/>
</dbReference>
<evidence type="ECO:0000256" key="2">
    <source>
        <dbReference type="ARBA" id="ARBA00022448"/>
    </source>
</evidence>
<dbReference type="Gene3D" id="1.20.120.350">
    <property type="entry name" value="Voltage-gated potassium channels. Chain C"/>
    <property type="match status" value="4"/>
</dbReference>
<dbReference type="Gene3D" id="1.10.287.70">
    <property type="match status" value="4"/>
</dbReference>
<feature type="transmembrane region" description="Helical" evidence="17">
    <location>
        <begin position="1383"/>
        <end position="1406"/>
    </location>
</feature>
<evidence type="ECO:0000256" key="4">
    <source>
        <dbReference type="ARBA" id="ARBA00022568"/>
    </source>
</evidence>
<feature type="transmembrane region" description="Helical" evidence="17">
    <location>
        <begin position="1224"/>
        <end position="1249"/>
    </location>
</feature>
<evidence type="ECO:0000256" key="7">
    <source>
        <dbReference type="ARBA" id="ARBA00022737"/>
    </source>
</evidence>
<keyword evidence="7" id="KW-0677">Repeat</keyword>
<evidence type="ECO:0000256" key="10">
    <source>
        <dbReference type="ARBA" id="ARBA00022989"/>
    </source>
</evidence>
<evidence type="ECO:0000256" key="5">
    <source>
        <dbReference type="ARBA" id="ARBA00022673"/>
    </source>
</evidence>
<dbReference type="InterPro" id="IPR027359">
    <property type="entry name" value="Volt_channel_dom_sf"/>
</dbReference>
<name>A0A8B8VD49_BALMU</name>
<gene>
    <name evidence="20" type="primary">CACNA1H</name>
</gene>
<evidence type="ECO:0000256" key="3">
    <source>
        <dbReference type="ARBA" id="ARBA00022475"/>
    </source>
</evidence>
<evidence type="ECO:0000256" key="6">
    <source>
        <dbReference type="ARBA" id="ARBA00022692"/>
    </source>
</evidence>
<feature type="compositionally biased region" description="Basic and acidic residues" evidence="16">
    <location>
        <begin position="2049"/>
        <end position="2062"/>
    </location>
</feature>
<feature type="region of interest" description="Disordered" evidence="16">
    <location>
        <begin position="520"/>
        <end position="568"/>
    </location>
</feature>
<dbReference type="PANTHER" id="PTHR45628:SF37">
    <property type="entry name" value="VOLTAGE-DEPENDENT T-TYPE CALCIUM CHANNEL SUBUNIT ALPHA-1H"/>
    <property type="match status" value="1"/>
</dbReference>
<feature type="region of interest" description="Disordered" evidence="16">
    <location>
        <begin position="1"/>
        <end position="62"/>
    </location>
</feature>
<feature type="region of interest" description="Disordered" evidence="16">
    <location>
        <begin position="966"/>
        <end position="985"/>
    </location>
</feature>
<dbReference type="GO" id="GO:0008331">
    <property type="term" value="F:high voltage-gated calcium channel activity"/>
    <property type="evidence" value="ECO:0007669"/>
    <property type="project" value="TreeGrafter"/>
</dbReference>
<feature type="domain" description="Ion transport" evidence="18">
    <location>
        <begin position="1144"/>
        <end position="1416"/>
    </location>
</feature>
<feature type="transmembrane region" description="Helical" evidence="17">
    <location>
        <begin position="1508"/>
        <end position="1527"/>
    </location>
</feature>
<keyword evidence="19" id="KW-1185">Reference proteome</keyword>
<evidence type="ECO:0000256" key="9">
    <source>
        <dbReference type="ARBA" id="ARBA00022882"/>
    </source>
</evidence>
<feature type="compositionally biased region" description="Basic and acidic residues" evidence="16">
    <location>
        <begin position="2132"/>
        <end position="2141"/>
    </location>
</feature>
<keyword evidence="3" id="KW-1003">Cell membrane</keyword>
<dbReference type="GO" id="GO:0098703">
    <property type="term" value="P:calcium ion import across plasma membrane"/>
    <property type="evidence" value="ECO:0007669"/>
    <property type="project" value="TreeGrafter"/>
</dbReference>
<organism evidence="19 20">
    <name type="scientific">Balaenoptera musculus</name>
    <name type="common">Blue whale</name>
    <dbReference type="NCBI Taxonomy" id="9771"/>
    <lineage>
        <taxon>Eukaryota</taxon>
        <taxon>Metazoa</taxon>
        <taxon>Chordata</taxon>
        <taxon>Craniata</taxon>
        <taxon>Vertebrata</taxon>
        <taxon>Euteleostomi</taxon>
        <taxon>Mammalia</taxon>
        <taxon>Eutheria</taxon>
        <taxon>Laurasiatheria</taxon>
        <taxon>Artiodactyla</taxon>
        <taxon>Whippomorpha</taxon>
        <taxon>Cetacea</taxon>
        <taxon>Mysticeti</taxon>
        <taxon>Balaenopteridae</taxon>
        <taxon>Balaenoptera</taxon>
    </lineage>
</organism>
<feature type="transmembrane region" description="Helical" evidence="17">
    <location>
        <begin position="1184"/>
        <end position="1204"/>
    </location>
</feature>
<comment type="catalytic activity">
    <reaction evidence="15">
        <text>Ca(2+)(in) = Ca(2+)(out)</text>
        <dbReference type="Rhea" id="RHEA:29671"/>
        <dbReference type="ChEBI" id="CHEBI:29108"/>
    </reaction>
</comment>
<feature type="compositionally biased region" description="Acidic residues" evidence="16">
    <location>
        <begin position="1978"/>
        <end position="1988"/>
    </location>
</feature>
<keyword evidence="5" id="KW-0107">Calcium channel</keyword>
<dbReference type="FunFam" id="1.10.287.70:FF:000054">
    <property type="entry name" value="Voltage-dependent T-type calcium channel subunit alpha"/>
    <property type="match status" value="1"/>
</dbReference>
<dbReference type="Proteomes" id="UP000694857">
    <property type="component" value="Chromosome 15"/>
</dbReference>
<feature type="compositionally biased region" description="Gly residues" evidence="16">
    <location>
        <begin position="1825"/>
        <end position="1837"/>
    </location>
</feature>
<feature type="transmembrane region" description="Helical" evidence="17">
    <location>
        <begin position="908"/>
        <end position="930"/>
    </location>
</feature>
<keyword evidence="6 17" id="KW-0812">Transmembrane</keyword>
<feature type="compositionally biased region" description="Low complexity" evidence="16">
    <location>
        <begin position="1995"/>
        <end position="2006"/>
    </location>
</feature>
<feature type="region of interest" description="Disordered" evidence="16">
    <location>
        <begin position="1807"/>
        <end position="1839"/>
    </location>
</feature>
<evidence type="ECO:0000256" key="13">
    <source>
        <dbReference type="ARBA" id="ARBA00023180"/>
    </source>
</evidence>
<feature type="transmembrane region" description="Helical" evidence="17">
    <location>
        <begin position="1284"/>
        <end position="1303"/>
    </location>
</feature>
<reference evidence="20" key="1">
    <citation type="submission" date="2025-08" db="UniProtKB">
        <authorList>
            <consortium name="RefSeq"/>
        </authorList>
    </citation>
    <scope>IDENTIFICATION</scope>
    <source>
        <tissue evidence="20">Epidermis and Blubber</tissue>
    </source>
</reference>
<keyword evidence="9" id="KW-0851">Voltage-gated channel</keyword>
<dbReference type="Pfam" id="PF00520">
    <property type="entry name" value="Ion_trans"/>
    <property type="match status" value="4"/>
</dbReference>
<feature type="domain" description="Ion transport" evidence="18">
    <location>
        <begin position="786"/>
        <end position="963"/>
    </location>
</feature>
<comment type="subcellular location">
    <subcellularLocation>
        <location evidence="1">Cell membrane</location>
        <topology evidence="1">Multi-pass membrane protein</topology>
    </subcellularLocation>
</comment>
<feature type="transmembrane region" description="Helical" evidence="17">
    <location>
        <begin position="1692"/>
        <end position="1713"/>
    </location>
</feature>
<feature type="region of interest" description="Disordered" evidence="16">
    <location>
        <begin position="618"/>
        <end position="652"/>
    </location>
</feature>
<evidence type="ECO:0000256" key="14">
    <source>
        <dbReference type="ARBA" id="ARBA00023303"/>
    </source>
</evidence>
<dbReference type="InterPro" id="IPR005821">
    <property type="entry name" value="Ion_trans_dom"/>
</dbReference>
<evidence type="ECO:0000256" key="11">
    <source>
        <dbReference type="ARBA" id="ARBA00023065"/>
    </source>
</evidence>
<feature type="domain" description="Ion transport" evidence="18">
    <location>
        <begin position="97"/>
        <end position="428"/>
    </location>
</feature>
<feature type="compositionally biased region" description="Basic residues" evidence="16">
    <location>
        <begin position="520"/>
        <end position="531"/>
    </location>
</feature>
<dbReference type="FunFam" id="1.20.120.350:FF:000007">
    <property type="entry name" value="Voltage-dependent T-type calcium channel subunit alpha"/>
    <property type="match status" value="1"/>
</dbReference>
<feature type="region of interest" description="Disordered" evidence="16">
    <location>
        <begin position="728"/>
        <end position="762"/>
    </location>
</feature>
<feature type="region of interest" description="Disordered" evidence="16">
    <location>
        <begin position="1740"/>
        <end position="1761"/>
    </location>
</feature>
<evidence type="ECO:0000256" key="12">
    <source>
        <dbReference type="ARBA" id="ARBA00023136"/>
    </source>
</evidence>
<protein>
    <submittedName>
        <fullName evidence="20">Voltage-dependent T-type calcium channel subunit alpha-1H isoform X5</fullName>
    </submittedName>
</protein>
<keyword evidence="12 17" id="KW-0472">Membrane</keyword>
<feature type="compositionally biased region" description="Polar residues" evidence="16">
    <location>
        <begin position="1865"/>
        <end position="1874"/>
    </location>
</feature>
<dbReference type="InterPro" id="IPR050599">
    <property type="entry name" value="VDCC_alpha-1_subunit"/>
</dbReference>
<evidence type="ECO:0000256" key="1">
    <source>
        <dbReference type="ARBA" id="ARBA00004651"/>
    </source>
</evidence>
<evidence type="ECO:0000256" key="17">
    <source>
        <dbReference type="SAM" id="Phobius"/>
    </source>
</evidence>
<keyword evidence="8" id="KW-0106">Calcium</keyword>
<feature type="compositionally biased region" description="Low complexity" evidence="16">
    <location>
        <begin position="1752"/>
        <end position="1761"/>
    </location>
</feature>
<feature type="transmembrane region" description="Helical" evidence="17">
    <location>
        <begin position="1606"/>
        <end position="1626"/>
    </location>
</feature>
<dbReference type="PANTHER" id="PTHR45628">
    <property type="entry name" value="VOLTAGE-DEPENDENT CALCIUM CHANNEL TYPE A SUBUNIT ALPHA-1"/>
    <property type="match status" value="1"/>
</dbReference>
<dbReference type="FunFam" id="1.20.120.350:FF:000008">
    <property type="entry name" value="Voltage-dependent T-type calcium channel subunit alpha"/>
    <property type="match status" value="1"/>
</dbReference>
<feature type="compositionally biased region" description="Low complexity" evidence="16">
    <location>
        <begin position="1942"/>
        <end position="1956"/>
    </location>
</feature>
<dbReference type="FunFam" id="1.20.120.350:FF:000012">
    <property type="entry name" value="Voltage-dependent T-type calcium channel subunit alpha"/>
    <property type="match status" value="1"/>
</dbReference>
<evidence type="ECO:0000313" key="20">
    <source>
        <dbReference type="RefSeq" id="XP_036682766.1"/>
    </source>
</evidence>
<feature type="region of interest" description="Disordered" evidence="16">
    <location>
        <begin position="1416"/>
        <end position="1437"/>
    </location>
</feature>
<accession>A0A8B8VD49</accession>
<feature type="compositionally biased region" description="Basic and acidic residues" evidence="16">
    <location>
        <begin position="1041"/>
        <end position="1056"/>
    </location>
</feature>
<proteinExistence type="predicted"/>
<feature type="compositionally biased region" description="Basic and acidic residues" evidence="16">
    <location>
        <begin position="2032"/>
        <end position="2041"/>
    </location>
</feature>
<feature type="transmembrane region" description="Helical" evidence="17">
    <location>
        <begin position="1146"/>
        <end position="1164"/>
    </location>
</feature>
<dbReference type="FunFam" id="1.10.287.70:FF:000018">
    <property type="entry name" value="Voltage-dependent T-type calcium channel subunit alpha"/>
    <property type="match status" value="1"/>
</dbReference>
<feature type="domain" description="Ion transport" evidence="18">
    <location>
        <begin position="1471"/>
        <end position="1724"/>
    </location>
</feature>
<feature type="region of interest" description="Disordered" evidence="16">
    <location>
        <begin position="1852"/>
        <end position="1883"/>
    </location>
</feature>
<keyword evidence="4" id="KW-0109">Calcium transport</keyword>
<feature type="compositionally biased region" description="Gly residues" evidence="16">
    <location>
        <begin position="620"/>
        <end position="640"/>
    </location>
</feature>
<evidence type="ECO:0000256" key="15">
    <source>
        <dbReference type="ARBA" id="ARBA00036634"/>
    </source>
</evidence>
<feature type="compositionally biased region" description="Low complexity" evidence="16">
    <location>
        <begin position="976"/>
        <end position="985"/>
    </location>
</feature>
<keyword evidence="10 17" id="KW-1133">Transmembrane helix</keyword>
<dbReference type="CTD" id="8912"/>
<sequence>MTESVQAADEVRVPLGAPAPGPAAGASPASPGAPGPEAERGSRPGASPPQSPAAERGAELGADEEQPVPYPALAATVFFCLGQTTRPRSWCLRLVCNPWFEHVSMLVIMLNCVTLGMFRPCEDVECRSERCSILEAFDDFIFAFFAVEMVIKMIALGLFGQKCYLGDTWNRLDFFIVMAGMMEYSLDGHNVSLSAIRTVRVLRPLRAINRVPSMRILVTLLLDTLPMLGNVLLLCFFVFFIFGIVGVQLWAGLLRNRCFLDSTFARNSNLSFLRPYYQPEEGEENPFICSSRRDNGMQKCSHIPSRRELRVECTLGWEAYGQPQAEGAGGTGHHTCINWNQYYNVCRSGDSNPHNGAISFDNIGYAWIAIFQVITLEGWVDIMYYVMDAHSFYNFIYFILLIIVGSFFMINLCLVVIATQFSETKQRENQLMREQRARYLSNDSTLASFSEPGSCYEELLRYVGHVCRKLKRRGLRLYARWQSRWRKKVDPSGVPHGQGAGWRPRRAGGHATSIHHLVYHHHHHHHHHYHFSHGSPRRPGPEPGGGDTRLVRAGAPPSPGRGPPDAESVHSVYHADCHVEGPQERARVAHAVATAAAGLKLATGLGAMNYPTILPSAAGSGKGGPGPKGKRPGGPLGAGGHSPLSLSSPDPCEKIQHLVGEHGLGQTPSRLSGLSVPCPLPSPQAGTLTCELSSCPYCTSALEDPELEFSDSDSGDSDSNGVYEFTRDVRHGDRRDPMQPPPAADTPGSGGTRRRAQRRAVAGEQGGLGRVWASFSGKLRRIVDSKYFNRGIMVAILTNTLSMGIEYHEQPDELTNALEISNIVFTSMFALEMLLKLLACGPLGYIRNPYNIFDGIIVVISVWEIIGQADGGLSVLRTFRLLRVLKLVRFMPALRRQLVVLMKTMDNVATFCMLLMLFIFIFSILGMHLFGCKFSLKTDTGDTVPDRKNFDSLLWAIVTVFQSSLRSSPCTHWGPNSAWSSRRSSWNSLGRAPSLKRRSQCGERESLLSGEGKGSGSTDEEAEDSRPGAGASPGTRATPLRRAESLDHRSTLDLRPPRPAALLPTKLHDCNGLALPSEFFLRIDSHKEDTAEFDDDVEDSCCSRLQKVLEPYKPECCRSREPWALYLFSPQNRFRISCQKIIAHKMFDHVVLVFIFLNCITIALERPDIDPGSTERVFLSISNYIFTAIFVAEMMVKVVALGLVSGEHAYLQSSWNILDGLLVLVSLVDIIVAMASAGGAKILGILRVLRLLRTLRPLRVISRAPGLKLVVETLISSLRPIGNIVLICCAFFIIFGILGVQLFKGKFYYCEGADTRNISTKAECWAAHYRWVRRKYNFDNLGQALMSLFVLSSKDGWVNIMYDGLDAVGIDQQPVPNHNPWMLLYFISFLLIVSFFVLNMFVGVVVENFHKCRQHQEAEEARRREEKRQRRLERKRRSKALPVAVAEAQRRPYYADYSPTRRSIHSLCTSHYLDLFITFIIGVNVITMSMEHYNQPKSLDEALKYCNYVFTIVFVFEAVLKLVAFGFRRFFKDRWNQLDLAIVLLSIMGITLEEIEMNAALPINPTIIRIMRVLRIARVLKLLKMATGMRALLDTVVQALPQVGNLGLLFMLLFFIYAALGVELFGRLECSEDNPCEGLSRHATFSNFGMAFLTLFRVSTGDNWNGIMKDTLRECAREDKHCLSYLPAISPIYFVTFVLVAQFVLVNVVVAVLMKHLEESNKEAREDAELDAEVELEMAQGPPARPRPTASPSPGASPDAPNLLVVRKVSVSRMLSLPNDSYMFRPVVPAAAAHPHPLQEVEMETYAGASGTSGTAPRGDSQDLGGRGRPGPAGAGVGPAADAHFRHLLAPGPVTAHLPPEESCPSLQVPSAMSSPARGGDTQRALTPLGAACSPRLSRLLCTQEVVCTESLEGQVDGPRDSSPGWGEPGGKTPVRQAPLGPSLRSPPRSPRPTSIRIRKHTFGQNYISSRPPALGAEEAEAPDPADEEVSHITSSAHSPSASPAARGVVGGEPDLHRLYSVNAQGFLDQPGRADEQRRPSVEQGCGDSRPEAGEAKTRALEAELALGARRKKKMSPPCISIEPPAEDEGAARAPAAEGGSTTLRRRTPSCEAVPHRDPLEPTDSAGLDTAAKGERRVQVPCRTEHLTIPNFAFEPLDVGGPRGDLFLDGGHGVAPEPRPSSSGITAPSEPQQTELPVASGEPPEEGRGLHLTVPESPPKKGSTPVLGDSVDKPV</sequence>
<dbReference type="SUPFAM" id="SSF81324">
    <property type="entry name" value="Voltage-gated potassium channels"/>
    <property type="match status" value="4"/>
</dbReference>
<dbReference type="GO" id="GO:0005891">
    <property type="term" value="C:voltage-gated calcium channel complex"/>
    <property type="evidence" value="ECO:0007669"/>
    <property type="project" value="InterPro"/>
</dbReference>
<feature type="region of interest" description="Disordered" evidence="16">
    <location>
        <begin position="991"/>
        <end position="1058"/>
    </location>
</feature>
<evidence type="ECO:0000313" key="19">
    <source>
        <dbReference type="Proteomes" id="UP000694857"/>
    </source>
</evidence>
<feature type="region of interest" description="Disordered" evidence="16">
    <location>
        <begin position="2154"/>
        <end position="2235"/>
    </location>
</feature>
<keyword evidence="14" id="KW-0407">Ion channel</keyword>
<dbReference type="FunFam" id="1.10.287.70:FF:000014">
    <property type="entry name" value="Voltage-dependent T-type calcium channel subunit alpha"/>
    <property type="match status" value="1"/>
</dbReference>
<feature type="region of interest" description="Disordered" evidence="16">
    <location>
        <begin position="1913"/>
        <end position="2013"/>
    </location>
</feature>
<keyword evidence="11" id="KW-0406">Ion transport</keyword>
<dbReference type="RefSeq" id="XP_036682766.1">
    <property type="nucleotide sequence ID" value="XM_036826871.1"/>
</dbReference>
<evidence type="ECO:0000256" key="8">
    <source>
        <dbReference type="ARBA" id="ARBA00022837"/>
    </source>
</evidence>
<dbReference type="FunFam" id="1.10.287.70:FF:000557">
    <property type="entry name" value="Voltage-dependent calcium channel type A subunit alpha-1-like Protein"/>
    <property type="match status" value="1"/>
</dbReference>
<evidence type="ECO:0000259" key="18">
    <source>
        <dbReference type="Pfam" id="PF00520"/>
    </source>
</evidence>
<feature type="compositionally biased region" description="Basic and acidic residues" evidence="16">
    <location>
        <begin position="728"/>
        <end position="737"/>
    </location>
</feature>
<feature type="compositionally biased region" description="Polar residues" evidence="16">
    <location>
        <begin position="2180"/>
        <end position="2195"/>
    </location>
</feature>
<feature type="transmembrane region" description="Helical" evidence="17">
    <location>
        <begin position="365"/>
        <end position="386"/>
    </location>
</feature>
<feature type="transmembrane region" description="Helical" evidence="17">
    <location>
        <begin position="1638"/>
        <end position="1658"/>
    </location>
</feature>
<feature type="compositionally biased region" description="Basic and acidic residues" evidence="16">
    <location>
        <begin position="1416"/>
        <end position="1428"/>
    </location>
</feature>
<feature type="compositionally biased region" description="Low complexity" evidence="16">
    <location>
        <begin position="16"/>
        <end position="36"/>
    </location>
</feature>
<feature type="transmembrane region" description="Helical" evidence="17">
    <location>
        <begin position="392"/>
        <end position="417"/>
    </location>
</feature>
<feature type="region of interest" description="Disordered" evidence="16">
    <location>
        <begin position="2025"/>
        <end position="2141"/>
    </location>
</feature>
<keyword evidence="13" id="KW-0325">Glycoprotein</keyword>